<reference evidence="8 9" key="1">
    <citation type="submission" date="2014-02" db="EMBL/GenBank/DDBJ databases">
        <title>Diversity of Thermotogales isolates from hydrothermal vents.</title>
        <authorList>
            <person name="Haverkamp T.H.A."/>
            <person name="Lossouarn J."/>
            <person name="Geslin C."/>
            <person name="Nesbo C.L."/>
        </authorList>
    </citation>
    <scope>NUCLEOTIDE SEQUENCE [LARGE SCALE GENOMIC DNA]</scope>
    <source>
        <strain evidence="8 9">431</strain>
    </source>
</reference>
<organism evidence="8 9">
    <name type="scientific">Thermosipho melanesiensis</name>
    <dbReference type="NCBI Taxonomy" id="46541"/>
    <lineage>
        <taxon>Bacteria</taxon>
        <taxon>Thermotogati</taxon>
        <taxon>Thermotogota</taxon>
        <taxon>Thermotogae</taxon>
        <taxon>Thermotogales</taxon>
        <taxon>Fervidobacteriaceae</taxon>
        <taxon>Thermosipho</taxon>
    </lineage>
</organism>
<dbReference type="SUPFAM" id="SSF46785">
    <property type="entry name" value="Winged helix' DNA-binding domain"/>
    <property type="match status" value="1"/>
</dbReference>
<dbReference type="InterPro" id="IPR009718">
    <property type="entry name" value="Rex_DNA-bd_C_dom"/>
</dbReference>
<evidence type="ECO:0000313" key="9">
    <source>
        <dbReference type="Proteomes" id="UP000185490"/>
    </source>
</evidence>
<evidence type="ECO:0000256" key="3">
    <source>
        <dbReference type="ARBA" id="ARBA00023015"/>
    </source>
</evidence>
<dbReference type="PANTHER" id="PTHR35786:SF1">
    <property type="entry name" value="REDOX-SENSING TRANSCRIPTIONAL REPRESSOR REX 1"/>
    <property type="match status" value="1"/>
</dbReference>
<dbReference type="EMBL" id="CP007389">
    <property type="protein sequence ID" value="APT73522.1"/>
    <property type="molecule type" value="Genomic_DNA"/>
</dbReference>
<keyword evidence="4 6" id="KW-0238">DNA-binding</keyword>
<dbReference type="PANTHER" id="PTHR35786">
    <property type="entry name" value="REDOX-SENSING TRANSCRIPTIONAL REPRESSOR REX"/>
    <property type="match status" value="1"/>
</dbReference>
<keyword evidence="6" id="KW-0520">NAD</keyword>
<protein>
    <recommendedName>
        <fullName evidence="6">Redox-sensing transcriptional repressor Rex</fullName>
    </recommendedName>
</protein>
<evidence type="ECO:0000256" key="6">
    <source>
        <dbReference type="HAMAP-Rule" id="MF_01131"/>
    </source>
</evidence>
<evidence type="ECO:0000256" key="4">
    <source>
        <dbReference type="ARBA" id="ARBA00023125"/>
    </source>
</evidence>
<evidence type="ECO:0000259" key="7">
    <source>
        <dbReference type="SMART" id="SM00881"/>
    </source>
</evidence>
<dbReference type="NCBIfam" id="NF003996">
    <property type="entry name" value="PRK05472.2-5"/>
    <property type="match status" value="1"/>
</dbReference>
<dbReference type="NCBIfam" id="NF003994">
    <property type="entry name" value="PRK05472.2-3"/>
    <property type="match status" value="1"/>
</dbReference>
<comment type="caution">
    <text evidence="6">Lacks conserved residue(s) required for the propagation of feature annotation.</text>
</comment>
<comment type="subunit">
    <text evidence="6">Homodimer.</text>
</comment>
<dbReference type="SMART" id="SM00881">
    <property type="entry name" value="CoA_binding"/>
    <property type="match status" value="1"/>
</dbReference>
<proteinExistence type="inferred from homology"/>
<keyword evidence="2 6" id="KW-0678">Repressor</keyword>
<dbReference type="Proteomes" id="UP000185490">
    <property type="component" value="Chromosome"/>
</dbReference>
<evidence type="ECO:0000256" key="5">
    <source>
        <dbReference type="ARBA" id="ARBA00023163"/>
    </source>
</evidence>
<keyword evidence="3 6" id="KW-0805">Transcription regulation</keyword>
<dbReference type="NCBIfam" id="NF003995">
    <property type="entry name" value="PRK05472.2-4"/>
    <property type="match status" value="1"/>
</dbReference>
<dbReference type="InterPro" id="IPR022876">
    <property type="entry name" value="Tscrpt_rep_Rex"/>
</dbReference>
<feature type="domain" description="CoA-binding" evidence="7">
    <location>
        <begin position="81"/>
        <end position="182"/>
    </location>
</feature>
<evidence type="ECO:0000256" key="1">
    <source>
        <dbReference type="ARBA" id="ARBA00022490"/>
    </source>
</evidence>
<dbReference type="Gene3D" id="3.40.50.720">
    <property type="entry name" value="NAD(P)-binding Rossmann-like Domain"/>
    <property type="match status" value="1"/>
</dbReference>
<accession>A0ABN4UX39</accession>
<comment type="function">
    <text evidence="6">Modulates transcription in response to changes in cellular NADH/NAD(+) redox state.</text>
</comment>
<comment type="similarity">
    <text evidence="6">Belongs to the transcriptional regulatory Rex family.</text>
</comment>
<dbReference type="InterPro" id="IPR003781">
    <property type="entry name" value="CoA-bd"/>
</dbReference>
<evidence type="ECO:0000256" key="2">
    <source>
        <dbReference type="ARBA" id="ARBA00022491"/>
    </source>
</evidence>
<dbReference type="RefSeq" id="WP_012056717.1">
    <property type="nucleotide sequence ID" value="NZ_CP007389.1"/>
</dbReference>
<gene>
    <name evidence="6" type="primary">rex</name>
    <name evidence="8" type="ORF">BW47_02625</name>
</gene>
<dbReference type="InterPro" id="IPR036291">
    <property type="entry name" value="NAD(P)-bd_dom_sf"/>
</dbReference>
<keyword evidence="5 6" id="KW-0804">Transcription</keyword>
<comment type="subcellular location">
    <subcellularLocation>
        <location evidence="6">Cytoplasm</location>
    </subcellularLocation>
</comment>
<keyword evidence="9" id="KW-1185">Reference proteome</keyword>
<evidence type="ECO:0000313" key="8">
    <source>
        <dbReference type="EMBL" id="APT73522.1"/>
    </source>
</evidence>
<feature type="binding site" evidence="6">
    <location>
        <begin position="92"/>
        <end position="97"/>
    </location>
    <ligand>
        <name>NAD(+)</name>
        <dbReference type="ChEBI" id="CHEBI:57540"/>
    </ligand>
</feature>
<dbReference type="Pfam" id="PF06971">
    <property type="entry name" value="Put_DNA-bind_N"/>
    <property type="match status" value="1"/>
</dbReference>
<keyword evidence="1 6" id="KW-0963">Cytoplasm</keyword>
<name>A0ABN4UX39_9BACT</name>
<sequence length="209" mass="23416">MPKNDKRPIQLPRPTLERLKKYYAYLMQVDLEYISSEELAKKFNIRPEQVRKDFTYLNITGRPKIGYHIPPLIEELGELFGTGVMENIIIVGAGNLGSALAKYTGFEKIGVKVVAIFDNDPKKISSFVGELSVLPLSSLERAIKRFEVKIAAICVPEESAQKVASLLIRKGIKALWNFAPVPLKVPETIIVENQDITSGILSIKHVIKK</sequence>
<dbReference type="Pfam" id="PF02629">
    <property type="entry name" value="CoA_binding"/>
    <property type="match status" value="1"/>
</dbReference>
<dbReference type="InterPro" id="IPR036388">
    <property type="entry name" value="WH-like_DNA-bd_sf"/>
</dbReference>
<dbReference type="Gene3D" id="1.10.10.10">
    <property type="entry name" value="Winged helix-like DNA-binding domain superfamily/Winged helix DNA-binding domain"/>
    <property type="match status" value="1"/>
</dbReference>
<dbReference type="InterPro" id="IPR036390">
    <property type="entry name" value="WH_DNA-bd_sf"/>
</dbReference>
<dbReference type="HAMAP" id="MF_01131">
    <property type="entry name" value="Rex"/>
    <property type="match status" value="1"/>
</dbReference>
<dbReference type="SUPFAM" id="SSF51735">
    <property type="entry name" value="NAD(P)-binding Rossmann-fold domains"/>
    <property type="match status" value="1"/>
</dbReference>